<dbReference type="AlphaFoldDB" id="A0AAD8N4I7"/>
<dbReference type="InterPro" id="IPR002182">
    <property type="entry name" value="NB-ARC"/>
</dbReference>
<dbReference type="PANTHER" id="PTHR45950">
    <property type="entry name" value="HOMEOBOX-LEUCINE ZIPPER PROTEIN ATHB-14"/>
    <property type="match status" value="1"/>
</dbReference>
<keyword evidence="2 3" id="KW-0539">Nucleus</keyword>
<dbReference type="CDD" id="cd00086">
    <property type="entry name" value="homeodomain"/>
    <property type="match status" value="1"/>
</dbReference>
<dbReference type="InterPro" id="IPR001356">
    <property type="entry name" value="HD"/>
</dbReference>
<evidence type="ECO:0000313" key="6">
    <source>
        <dbReference type="Proteomes" id="UP001237642"/>
    </source>
</evidence>
<dbReference type="SUPFAM" id="SSF46689">
    <property type="entry name" value="Homeodomain-like"/>
    <property type="match status" value="1"/>
</dbReference>
<dbReference type="Gene3D" id="3.40.50.300">
    <property type="entry name" value="P-loop containing nucleotide triphosphate hydrolases"/>
    <property type="match status" value="1"/>
</dbReference>
<dbReference type="SUPFAM" id="SSF52540">
    <property type="entry name" value="P-loop containing nucleoside triphosphate hydrolases"/>
    <property type="match status" value="1"/>
</dbReference>
<proteinExistence type="predicted"/>
<gene>
    <name evidence="5" type="ORF">POM88_006152</name>
</gene>
<name>A0AAD8N4I7_9APIA</name>
<dbReference type="InterPro" id="IPR027417">
    <property type="entry name" value="P-loop_NTPase"/>
</dbReference>
<dbReference type="GO" id="GO:0005634">
    <property type="term" value="C:nucleus"/>
    <property type="evidence" value="ECO:0007669"/>
    <property type="project" value="UniProtKB-SubCell"/>
</dbReference>
<comment type="caution">
    <text evidence="5">The sequence shown here is derived from an EMBL/GenBank/DDBJ whole genome shotgun (WGS) entry which is preliminary data.</text>
</comment>
<dbReference type="InterPro" id="IPR009057">
    <property type="entry name" value="Homeodomain-like_sf"/>
</dbReference>
<evidence type="ECO:0000256" key="2">
    <source>
        <dbReference type="PROSITE-ProRule" id="PRU00108"/>
    </source>
</evidence>
<keyword evidence="2 3" id="KW-0371">Homeobox</keyword>
<evidence type="ECO:0000259" key="4">
    <source>
        <dbReference type="PROSITE" id="PS50071"/>
    </source>
</evidence>
<feature type="domain" description="Homeobox" evidence="4">
    <location>
        <begin position="30"/>
        <end position="85"/>
    </location>
</feature>
<dbReference type="GO" id="GO:0043531">
    <property type="term" value="F:ADP binding"/>
    <property type="evidence" value="ECO:0007669"/>
    <property type="project" value="InterPro"/>
</dbReference>
<dbReference type="Pfam" id="PF00046">
    <property type="entry name" value="Homeodomain"/>
    <property type="match status" value="1"/>
</dbReference>
<evidence type="ECO:0000256" key="1">
    <source>
        <dbReference type="ARBA" id="ARBA00004123"/>
    </source>
</evidence>
<feature type="DNA-binding region" description="Homeobox" evidence="2">
    <location>
        <begin position="32"/>
        <end position="86"/>
    </location>
</feature>
<sequence length="724" mass="82964">MEMQGDHGFGNNSTFNGDIQEFRGDKFMHFSADQVKVLEEVFVECQKPGHDMRIAMIRENSVLSNLNSQQIQAWFENRRFLEKKKKDTFVFNLVNEKMAAIGKMLLLENDFLHGEVQQLLREKEYICELLQYASVESFLAEVPRSVFNNVKMVATRRLLLLQNEYLHIVVEQLHMEKEFFRNLQENRSNSESILNSCLSWSASSRSSKGLPLLSGTIAKLPPKTSSELNCVSIPRMKFPGGLKEITVITCSDLTYFSPNVDVPDVLSFVKAAMVPHAPLDFLRKDQEFILCCSLKDVKLVLQGSLESPTAVVPAFLPQSFRVVVGRYRVSGAWSYIPNEQAAPRHVKFVLRFNSSMQNSLQVESILYGFKFEVNRLHEYRDRLPIETYQISFYYNKLCSLSKAFQNLTISYNRSTICNFSRGNTVLHDLVSIILESKNAISFHPVDLTPIGDQLADFVALIYYASLQYSVSSSQVFASQYFYFDKEKFQQPQQWKVLFESFDCNETLGVREIFILQGASPSSWKLSVYISFDFLQKRVNRLLTHPHWLPIQRCQICFYSQKLSFLSIQLQTRISMDENYDYELHDKKSLTHLVSEILLSKDLATFDPRDLARVGKRLALEVAGIYNSLMHDSPNFTSQFCFDKNKFQEYEEEVSVGFQVEASNLLLQLVSISKKRLQVVSIVGMAGLGKTTLARRVFDNPSVVSYLGHLLSGFSKEESSPLTPC</sequence>
<organism evidence="5 6">
    <name type="scientific">Heracleum sosnowskyi</name>
    <dbReference type="NCBI Taxonomy" id="360622"/>
    <lineage>
        <taxon>Eukaryota</taxon>
        <taxon>Viridiplantae</taxon>
        <taxon>Streptophyta</taxon>
        <taxon>Embryophyta</taxon>
        <taxon>Tracheophyta</taxon>
        <taxon>Spermatophyta</taxon>
        <taxon>Magnoliopsida</taxon>
        <taxon>eudicotyledons</taxon>
        <taxon>Gunneridae</taxon>
        <taxon>Pentapetalae</taxon>
        <taxon>asterids</taxon>
        <taxon>campanulids</taxon>
        <taxon>Apiales</taxon>
        <taxon>Apiaceae</taxon>
        <taxon>Apioideae</taxon>
        <taxon>apioid superclade</taxon>
        <taxon>Tordylieae</taxon>
        <taxon>Tordyliinae</taxon>
        <taxon>Heracleum</taxon>
    </lineage>
</organism>
<dbReference type="PROSITE" id="PS50071">
    <property type="entry name" value="HOMEOBOX_2"/>
    <property type="match status" value="1"/>
</dbReference>
<dbReference type="InterPro" id="IPR044830">
    <property type="entry name" value="HD-Zip_III"/>
</dbReference>
<dbReference type="Gene3D" id="1.10.10.60">
    <property type="entry name" value="Homeodomain-like"/>
    <property type="match status" value="1"/>
</dbReference>
<comment type="subcellular location">
    <subcellularLocation>
        <location evidence="1 2 3">Nucleus</location>
    </subcellularLocation>
</comment>
<dbReference type="Proteomes" id="UP001237642">
    <property type="component" value="Unassembled WGS sequence"/>
</dbReference>
<dbReference type="GO" id="GO:0003677">
    <property type="term" value="F:DNA binding"/>
    <property type="evidence" value="ECO:0007669"/>
    <property type="project" value="UniProtKB-UniRule"/>
</dbReference>
<keyword evidence="6" id="KW-1185">Reference proteome</keyword>
<protein>
    <recommendedName>
        <fullName evidence="4">Homeobox domain-containing protein</fullName>
    </recommendedName>
</protein>
<dbReference type="EMBL" id="JAUIZM010000002">
    <property type="protein sequence ID" value="KAK1396289.1"/>
    <property type="molecule type" value="Genomic_DNA"/>
</dbReference>
<reference evidence="5" key="1">
    <citation type="submission" date="2023-02" db="EMBL/GenBank/DDBJ databases">
        <title>Genome of toxic invasive species Heracleum sosnowskyi carries increased number of genes despite the absence of recent whole-genome duplications.</title>
        <authorList>
            <person name="Schelkunov M."/>
            <person name="Shtratnikova V."/>
            <person name="Makarenko M."/>
            <person name="Klepikova A."/>
            <person name="Omelchenko D."/>
            <person name="Novikova G."/>
            <person name="Obukhova E."/>
            <person name="Bogdanov V."/>
            <person name="Penin A."/>
            <person name="Logacheva M."/>
        </authorList>
    </citation>
    <scope>NUCLEOTIDE SEQUENCE</scope>
    <source>
        <strain evidence="5">Hsosn_3</strain>
        <tissue evidence="5">Leaf</tissue>
    </source>
</reference>
<accession>A0AAD8N4I7</accession>
<dbReference type="GO" id="GO:0003700">
    <property type="term" value="F:DNA-binding transcription factor activity"/>
    <property type="evidence" value="ECO:0007669"/>
    <property type="project" value="InterPro"/>
</dbReference>
<reference evidence="5" key="2">
    <citation type="submission" date="2023-05" db="EMBL/GenBank/DDBJ databases">
        <authorList>
            <person name="Schelkunov M.I."/>
        </authorList>
    </citation>
    <scope>NUCLEOTIDE SEQUENCE</scope>
    <source>
        <strain evidence="5">Hsosn_3</strain>
        <tissue evidence="5">Leaf</tissue>
    </source>
</reference>
<dbReference type="PANTHER" id="PTHR45950:SF10">
    <property type="entry name" value="HOMEOBOX-LEUCINE ZIPPER PROTEIN REVOLUTA"/>
    <property type="match status" value="1"/>
</dbReference>
<evidence type="ECO:0000256" key="3">
    <source>
        <dbReference type="RuleBase" id="RU000682"/>
    </source>
</evidence>
<dbReference type="SMART" id="SM00389">
    <property type="entry name" value="HOX"/>
    <property type="match status" value="1"/>
</dbReference>
<evidence type="ECO:0000313" key="5">
    <source>
        <dbReference type="EMBL" id="KAK1396289.1"/>
    </source>
</evidence>
<keyword evidence="2 3" id="KW-0238">DNA-binding</keyword>
<dbReference type="Pfam" id="PF00931">
    <property type="entry name" value="NB-ARC"/>
    <property type="match status" value="1"/>
</dbReference>